<dbReference type="Pfam" id="PF23215">
    <property type="entry name" value="WD_LRWD1"/>
    <property type="match status" value="1"/>
</dbReference>
<dbReference type="GO" id="GO:0006325">
    <property type="term" value="P:chromatin organization"/>
    <property type="evidence" value="ECO:0007669"/>
    <property type="project" value="TreeGrafter"/>
</dbReference>
<feature type="domain" description="Leucine-rich repeat and WD repeat-containing protein 1 WD" evidence="2">
    <location>
        <begin position="2"/>
        <end position="155"/>
    </location>
</feature>
<sequence>MQEFYTLAWTTVEMAGGHHRTNLLAAAGRLREIRLLHPEQLVCYAEMKGHREDVGCMLFHPQRPTILFSGDAKALQCNMLLLFMMASVICIIQAQILVWDIGIPSAPEYRTRHQLLMRLECPRPNLNPVLNLVFLPNYDALLAGCEDGVFTWLLKDIKKEKLSPER</sequence>
<organism evidence="3 4">
    <name type="scientific">Protopolystoma xenopodis</name>
    <dbReference type="NCBI Taxonomy" id="117903"/>
    <lineage>
        <taxon>Eukaryota</taxon>
        <taxon>Metazoa</taxon>
        <taxon>Spiralia</taxon>
        <taxon>Lophotrochozoa</taxon>
        <taxon>Platyhelminthes</taxon>
        <taxon>Monogenea</taxon>
        <taxon>Polyopisthocotylea</taxon>
        <taxon>Polystomatidea</taxon>
        <taxon>Polystomatidae</taxon>
        <taxon>Protopolystoma</taxon>
    </lineage>
</organism>
<protein>
    <recommendedName>
        <fullName evidence="2">Leucine-rich repeat and WD repeat-containing protein 1 WD domain-containing protein</fullName>
    </recommendedName>
</protein>
<keyword evidence="1" id="KW-0812">Transmembrane</keyword>
<reference evidence="3" key="1">
    <citation type="submission" date="2018-11" db="EMBL/GenBank/DDBJ databases">
        <authorList>
            <consortium name="Pathogen Informatics"/>
        </authorList>
    </citation>
    <scope>NUCLEOTIDE SEQUENCE</scope>
</reference>
<keyword evidence="4" id="KW-1185">Reference proteome</keyword>
<dbReference type="SUPFAM" id="SSF50978">
    <property type="entry name" value="WD40 repeat-like"/>
    <property type="match status" value="1"/>
</dbReference>
<dbReference type="GO" id="GO:0071169">
    <property type="term" value="P:establishment of protein localization to chromatin"/>
    <property type="evidence" value="ECO:0007669"/>
    <property type="project" value="TreeGrafter"/>
</dbReference>
<dbReference type="InterPro" id="IPR036322">
    <property type="entry name" value="WD40_repeat_dom_sf"/>
</dbReference>
<evidence type="ECO:0000256" key="1">
    <source>
        <dbReference type="SAM" id="Phobius"/>
    </source>
</evidence>
<dbReference type="EMBL" id="CAAALY010010464">
    <property type="protein sequence ID" value="VEL10974.1"/>
    <property type="molecule type" value="Genomic_DNA"/>
</dbReference>
<feature type="transmembrane region" description="Helical" evidence="1">
    <location>
        <begin position="79"/>
        <end position="99"/>
    </location>
</feature>
<proteinExistence type="predicted"/>
<dbReference type="Proteomes" id="UP000784294">
    <property type="component" value="Unassembled WGS sequence"/>
</dbReference>
<dbReference type="GO" id="GO:0003682">
    <property type="term" value="F:chromatin binding"/>
    <property type="evidence" value="ECO:0007669"/>
    <property type="project" value="TreeGrafter"/>
</dbReference>
<dbReference type="GO" id="GO:0005664">
    <property type="term" value="C:nuclear origin of replication recognition complex"/>
    <property type="evidence" value="ECO:0007669"/>
    <property type="project" value="TreeGrafter"/>
</dbReference>
<dbReference type="OrthoDB" id="7318948at2759"/>
<dbReference type="Gene3D" id="2.130.10.10">
    <property type="entry name" value="YVTN repeat-like/Quinoprotein amine dehydrogenase"/>
    <property type="match status" value="1"/>
</dbReference>
<comment type="caution">
    <text evidence="3">The sequence shown here is derived from an EMBL/GenBank/DDBJ whole genome shotgun (WGS) entry which is preliminary data.</text>
</comment>
<name>A0A3S5BNN8_9PLAT</name>
<evidence type="ECO:0000313" key="4">
    <source>
        <dbReference type="Proteomes" id="UP000784294"/>
    </source>
</evidence>
<dbReference type="InterPro" id="IPR056160">
    <property type="entry name" value="WD_LRWD1"/>
</dbReference>
<dbReference type="PANTHER" id="PTHR24370">
    <property type="entry name" value="OPTICIN"/>
    <property type="match status" value="1"/>
</dbReference>
<gene>
    <name evidence="3" type="ORF">PXEA_LOCUS4414</name>
</gene>
<keyword evidence="1" id="KW-1133">Transmembrane helix</keyword>
<accession>A0A3S5BNN8</accession>
<evidence type="ECO:0000313" key="3">
    <source>
        <dbReference type="EMBL" id="VEL10974.1"/>
    </source>
</evidence>
<keyword evidence="1" id="KW-0472">Membrane</keyword>
<dbReference type="PANTHER" id="PTHR24370:SF10">
    <property type="entry name" value="LEUCINE-RICH REPEAT AND WD REPEAT-CONTAINING PROTEIN 1"/>
    <property type="match status" value="1"/>
</dbReference>
<dbReference type="AlphaFoldDB" id="A0A3S5BNN8"/>
<evidence type="ECO:0000259" key="2">
    <source>
        <dbReference type="Pfam" id="PF23215"/>
    </source>
</evidence>
<dbReference type="InterPro" id="IPR052489">
    <property type="entry name" value="LRWD1"/>
</dbReference>
<dbReference type="InterPro" id="IPR015943">
    <property type="entry name" value="WD40/YVTN_repeat-like_dom_sf"/>
</dbReference>